<feature type="compositionally biased region" description="Low complexity" evidence="12">
    <location>
        <begin position="202"/>
        <end position="221"/>
    </location>
</feature>
<dbReference type="PROSITE" id="PS50134">
    <property type="entry name" value="ZF_TAZ"/>
    <property type="match status" value="1"/>
</dbReference>
<dbReference type="Pfam" id="PF02135">
    <property type="entry name" value="zf-TAZ"/>
    <property type="match status" value="1"/>
</dbReference>
<dbReference type="InterPro" id="IPR000197">
    <property type="entry name" value="Znf_TAZ"/>
</dbReference>
<reference evidence="13" key="1">
    <citation type="journal article" date="2021" name="Proc. Natl. Acad. Sci. U.S.A.">
        <title>Three genomes in the algal genus Volvox reveal the fate of a haploid sex-determining region after a transition to homothallism.</title>
        <authorList>
            <person name="Yamamoto K."/>
            <person name="Hamaji T."/>
            <person name="Kawai-Toyooka H."/>
            <person name="Matsuzaki R."/>
            <person name="Takahashi F."/>
            <person name="Nishimura Y."/>
            <person name="Kawachi M."/>
            <person name="Noguchi H."/>
            <person name="Minakuchi Y."/>
            <person name="Umen J.G."/>
            <person name="Toyoda A."/>
            <person name="Nozaki H."/>
        </authorList>
    </citation>
    <scope>NUCLEOTIDE SEQUENCE</scope>
    <source>
        <strain evidence="13">NIES-3786</strain>
    </source>
</reference>
<evidence type="ECO:0000256" key="1">
    <source>
        <dbReference type="ARBA" id="ARBA00004123"/>
    </source>
</evidence>
<accession>A0A8J4LZK5</accession>
<dbReference type="SMART" id="SM00551">
    <property type="entry name" value="ZnF_TAZ"/>
    <property type="match status" value="1"/>
</dbReference>
<dbReference type="GO" id="GO:0045944">
    <property type="term" value="P:positive regulation of transcription by RNA polymerase II"/>
    <property type="evidence" value="ECO:0007669"/>
    <property type="project" value="TreeGrafter"/>
</dbReference>
<evidence type="ECO:0000256" key="4">
    <source>
        <dbReference type="ARBA" id="ARBA00022723"/>
    </source>
</evidence>
<keyword evidence="8" id="KW-0805">Transcription regulation</keyword>
<keyword evidence="14" id="KW-1185">Reference proteome</keyword>
<dbReference type="SUPFAM" id="SSF57933">
    <property type="entry name" value="TAZ domain"/>
    <property type="match status" value="1"/>
</dbReference>
<dbReference type="InterPro" id="IPR035898">
    <property type="entry name" value="TAZ_dom_sf"/>
</dbReference>
<evidence type="ECO:0000313" key="13">
    <source>
        <dbReference type="EMBL" id="GIL89341.1"/>
    </source>
</evidence>
<dbReference type="GO" id="GO:0008270">
    <property type="term" value="F:zinc ion binding"/>
    <property type="evidence" value="ECO:0007669"/>
    <property type="project" value="UniProtKB-KW"/>
</dbReference>
<evidence type="ECO:0000256" key="2">
    <source>
        <dbReference type="ARBA" id="ARBA00013184"/>
    </source>
</evidence>
<dbReference type="EMBL" id="BNCP01000050">
    <property type="protein sequence ID" value="GIL89341.1"/>
    <property type="molecule type" value="Genomic_DNA"/>
</dbReference>
<feature type="compositionally biased region" description="Low complexity" evidence="12">
    <location>
        <begin position="296"/>
        <end position="308"/>
    </location>
</feature>
<feature type="compositionally biased region" description="Low complexity" evidence="12">
    <location>
        <begin position="624"/>
        <end position="634"/>
    </location>
</feature>
<proteinExistence type="predicted"/>
<dbReference type="OrthoDB" id="550083at2759"/>
<keyword evidence="7" id="KW-0156">Chromatin regulator</keyword>
<gene>
    <name evidence="13" type="ORF">Vretifemale_17165</name>
</gene>
<evidence type="ECO:0000313" key="14">
    <source>
        <dbReference type="Proteomes" id="UP000747110"/>
    </source>
</evidence>
<evidence type="ECO:0000256" key="12">
    <source>
        <dbReference type="SAM" id="MobiDB-lite"/>
    </source>
</evidence>
<dbReference type="GO" id="GO:0003713">
    <property type="term" value="F:transcription coactivator activity"/>
    <property type="evidence" value="ECO:0007669"/>
    <property type="project" value="TreeGrafter"/>
</dbReference>
<dbReference type="GO" id="GO:0031490">
    <property type="term" value="F:chromatin DNA binding"/>
    <property type="evidence" value="ECO:0007669"/>
    <property type="project" value="TreeGrafter"/>
</dbReference>
<sequence length="656" mass="70695">MTPLNGDDPAFLETCHRWLLFHYHCKGCSYNEGACEYGKVCSYGKSTFTHVRVCHRSDCSFPRCELIKSILRHHQDCKDDDCRMCSPVCKYQARSKSVLAHSQAQAMVDISRTIPEGLCSGLEGSEQLLSLPSRQQGPRRGKRDSMTVLEVQAAPAQHMALHQKQQQQQEQQNAGMLFEARHREHKRQFSSSLSRTSWSMDATGTAPTNSSAASSSGCTLTHVPSESLDAAAELQALQLEKRPPQQQRQPSPEGQEQRPQQQEQQQQSTAESTQQAHPVKGLTSPPVPPVGPKACSSPFGSSSVPSPGGVAGQQAPQAVGSWPVTQAPTGMPQQPRQQLPLQPPPYHHDQQSSSMYGSNAPEMIMYPNLLQQQPMSFIPVLEPHNGSYLMLSQQQQLQHITALQGPQQRQTPLSFVQEVALGPAVQCVTPAGPFQGAPHLPAHQHHQQQQPLGVVTTAVVAGAGAPSDTGAHFFQTHVPLPFISLPYNSFVQTLEQQQQPSQMGNLAPDMSYTPVHHHMYGPPGHPSSMLLTPAHQQQYQHPQMPPQQLQQPPPGIMARSGAHVQASPGFLMAASTAGSLVGCGPVAIDSNGVASGLSASWAPFHQSGAGAGAQRQQVPPPGPQQYHPPQGQSPAAAAFSTTMPSAFLATQLAGAM</sequence>
<dbReference type="GO" id="GO:0004402">
    <property type="term" value="F:histone acetyltransferase activity"/>
    <property type="evidence" value="ECO:0007669"/>
    <property type="project" value="InterPro"/>
</dbReference>
<evidence type="ECO:0000256" key="5">
    <source>
        <dbReference type="ARBA" id="ARBA00022771"/>
    </source>
</evidence>
<evidence type="ECO:0000256" key="10">
    <source>
        <dbReference type="ARBA" id="ARBA00023242"/>
    </source>
</evidence>
<evidence type="ECO:0000256" key="8">
    <source>
        <dbReference type="ARBA" id="ARBA00023015"/>
    </source>
</evidence>
<keyword evidence="10" id="KW-0539">Nucleus</keyword>
<keyword evidence="3" id="KW-0808">Transferase</keyword>
<organism evidence="13 14">
    <name type="scientific">Volvox reticuliferus</name>
    <dbReference type="NCBI Taxonomy" id="1737510"/>
    <lineage>
        <taxon>Eukaryota</taxon>
        <taxon>Viridiplantae</taxon>
        <taxon>Chlorophyta</taxon>
        <taxon>core chlorophytes</taxon>
        <taxon>Chlorophyceae</taxon>
        <taxon>CS clade</taxon>
        <taxon>Chlamydomonadales</taxon>
        <taxon>Volvocaceae</taxon>
        <taxon>Volvox</taxon>
    </lineage>
</organism>
<dbReference type="GO" id="GO:0005667">
    <property type="term" value="C:transcription regulator complex"/>
    <property type="evidence" value="ECO:0007669"/>
    <property type="project" value="TreeGrafter"/>
</dbReference>
<dbReference type="PANTHER" id="PTHR13808:SF1">
    <property type="entry name" value="HISTONE ACETYLTRANSFERASE"/>
    <property type="match status" value="1"/>
</dbReference>
<feature type="compositionally biased region" description="Low complexity" evidence="12">
    <location>
        <begin position="241"/>
        <end position="275"/>
    </location>
</feature>
<keyword evidence="5" id="KW-0863">Zinc-finger</keyword>
<comment type="subcellular location">
    <subcellularLocation>
        <location evidence="1">Nucleus</location>
    </subcellularLocation>
</comment>
<dbReference type="Gene3D" id="1.20.1020.10">
    <property type="entry name" value="TAZ domain"/>
    <property type="match status" value="1"/>
</dbReference>
<evidence type="ECO:0000256" key="11">
    <source>
        <dbReference type="ARBA" id="ARBA00048017"/>
    </source>
</evidence>
<feature type="region of interest" description="Disordered" evidence="12">
    <location>
        <begin position="241"/>
        <end position="359"/>
    </location>
</feature>
<dbReference type="Proteomes" id="UP000747110">
    <property type="component" value="Unassembled WGS sequence"/>
</dbReference>
<evidence type="ECO:0000256" key="3">
    <source>
        <dbReference type="ARBA" id="ARBA00022679"/>
    </source>
</evidence>
<dbReference type="GO" id="GO:0005634">
    <property type="term" value="C:nucleus"/>
    <property type="evidence" value="ECO:0007669"/>
    <property type="project" value="UniProtKB-SubCell"/>
</dbReference>
<feature type="compositionally biased region" description="Polar residues" evidence="12">
    <location>
        <begin position="189"/>
        <end position="200"/>
    </location>
</feature>
<dbReference type="AlphaFoldDB" id="A0A8J4LZK5"/>
<feature type="region of interest" description="Disordered" evidence="12">
    <location>
        <begin position="605"/>
        <end position="637"/>
    </location>
</feature>
<protein>
    <recommendedName>
        <fullName evidence="2">histone acetyltransferase</fullName>
        <ecNumber evidence="2">2.3.1.48</ecNumber>
    </recommendedName>
</protein>
<keyword evidence="9" id="KW-0804">Transcription</keyword>
<dbReference type="EC" id="2.3.1.48" evidence="2"/>
<feature type="region of interest" description="Disordered" evidence="12">
    <location>
        <begin position="183"/>
        <end position="222"/>
    </location>
</feature>
<keyword evidence="6" id="KW-0862">Zinc</keyword>
<evidence type="ECO:0000256" key="9">
    <source>
        <dbReference type="ARBA" id="ARBA00023163"/>
    </source>
</evidence>
<dbReference type="InterPro" id="IPR013178">
    <property type="entry name" value="Histone_AcTrfase_Rtt109/CBP"/>
</dbReference>
<name>A0A8J4LZK5_9CHLO</name>
<comment type="caution">
    <text evidence="13">The sequence shown here is derived from an EMBL/GenBank/DDBJ whole genome shotgun (WGS) entry which is preliminary data.</text>
</comment>
<dbReference type="GO" id="GO:0000123">
    <property type="term" value="C:histone acetyltransferase complex"/>
    <property type="evidence" value="ECO:0007669"/>
    <property type="project" value="TreeGrafter"/>
</dbReference>
<evidence type="ECO:0000256" key="6">
    <source>
        <dbReference type="ARBA" id="ARBA00022833"/>
    </source>
</evidence>
<evidence type="ECO:0000256" key="7">
    <source>
        <dbReference type="ARBA" id="ARBA00022853"/>
    </source>
</evidence>
<keyword evidence="4" id="KW-0479">Metal-binding</keyword>
<comment type="catalytic activity">
    <reaction evidence="11">
        <text>L-lysyl-[protein] + acetyl-CoA = N(6)-acetyl-L-lysyl-[protein] + CoA + H(+)</text>
        <dbReference type="Rhea" id="RHEA:45948"/>
        <dbReference type="Rhea" id="RHEA-COMP:9752"/>
        <dbReference type="Rhea" id="RHEA-COMP:10731"/>
        <dbReference type="ChEBI" id="CHEBI:15378"/>
        <dbReference type="ChEBI" id="CHEBI:29969"/>
        <dbReference type="ChEBI" id="CHEBI:57287"/>
        <dbReference type="ChEBI" id="CHEBI:57288"/>
        <dbReference type="ChEBI" id="CHEBI:61930"/>
        <dbReference type="EC" id="2.3.1.48"/>
    </reaction>
</comment>
<dbReference type="PANTHER" id="PTHR13808">
    <property type="entry name" value="CBP/P300-RELATED"/>
    <property type="match status" value="1"/>
</dbReference>